<feature type="region of interest" description="Disordered" evidence="1">
    <location>
        <begin position="620"/>
        <end position="644"/>
    </location>
</feature>
<dbReference type="PANTHER" id="PTHR43684">
    <property type="match status" value="1"/>
</dbReference>
<feature type="compositionally biased region" description="Polar residues" evidence="1">
    <location>
        <begin position="348"/>
        <end position="365"/>
    </location>
</feature>
<feature type="region of interest" description="Disordered" evidence="1">
    <location>
        <begin position="561"/>
        <end position="605"/>
    </location>
</feature>
<name>A0A067QMS2_ZOONE</name>
<dbReference type="OMA" id="IQHWCSV"/>
<feature type="compositionally biased region" description="Basic residues" evidence="1">
    <location>
        <begin position="713"/>
        <end position="728"/>
    </location>
</feature>
<dbReference type="InParanoid" id="A0A067QMS2"/>
<dbReference type="OrthoDB" id="6357915at2759"/>
<dbReference type="Gene3D" id="1.10.12.10">
    <property type="entry name" value="Lyase 2-enoyl-coa Hydratase, Chain A, domain 2"/>
    <property type="match status" value="1"/>
</dbReference>
<feature type="region of interest" description="Disordered" evidence="1">
    <location>
        <begin position="65"/>
        <end position="102"/>
    </location>
</feature>
<feature type="region of interest" description="Disordered" evidence="1">
    <location>
        <begin position="514"/>
        <end position="543"/>
    </location>
</feature>
<dbReference type="PANTHER" id="PTHR43684:SF11">
    <property type="entry name" value="CHROMO DOMAIN-CONTAINING PROTEIN"/>
    <property type="match status" value="1"/>
</dbReference>
<feature type="compositionally biased region" description="Polar residues" evidence="1">
    <location>
        <begin position="483"/>
        <end position="500"/>
    </location>
</feature>
<dbReference type="STRING" id="136037.A0A067QMS2"/>
<evidence type="ECO:0000313" key="2">
    <source>
        <dbReference type="EMBL" id="KDR09490.1"/>
    </source>
</evidence>
<accession>A0A067QMS2</accession>
<dbReference type="InterPro" id="IPR029045">
    <property type="entry name" value="ClpP/crotonase-like_dom_sf"/>
</dbReference>
<sequence length="1411" mass="153934">MDICASNGVDSEQIVESIGSAKLDQDVDSVTTREGELLNEVTVPTEGEVVQEFVVLNSPRVKPLAAAPRMPQQSVPRNTTQEEAAGVPSSVPTPSFAIPPHLMGRNVDNPTEDMIGSGRKLQKPRLGVRVPYRNLTSQIVTQDEIAQELLERSLKKHPVHDTPEGGDLFFAMKLTQRLANRLSPSAAVSSGVGGHDIETIASKSGQFQQSADANCLLPPGYTLVPESTTIPDHGELLAILEGDADPDWMPDTNPPTLEEVVKPVSLVDSSRPPAMAEVGSNVDHISVHTIPPKLDPLVEREMALKQLMELPIRTKKKKTEPNTKRAKTTQKSRERGKKESQSKKDESNSVTVQINPQDSENNNRAAVNGNPKVEIDSTRKQKQVRKRKLTSVGDVNIKRPNIAKKKKADTSASQSVVITGSKKSAKKPKFARAVTTKKQTAAKNSLLNNGVTGNSAVGIAPKRRKVTTPSAVLGVVSLHRSVPGTSAQNAQESADSNLLDKNSDDEFSESLLMHSRKFATPPRTYSPRKRVVKPGSDLSSSPKKNAVAAILVKEIGITLSQCTPNSSTEPGGGSKSSTPGSLSSKLKTLPSTSTEGLPSKVVGGSTPKVIEGLVTKNVQSPSKSTVGLISGSEEALSSKPGGSVSGGVVITPHSAKRNVNVSSGQVSSESKRKRMREIDRLLMDEGAINLLYEVEQGESKRRSGPQEGVLSSPKRKMRSPLKSVRRQKKDLQLKTRLVKNAVLRLSSVTPSPSTAVALRGRRQIGPPTLQLATSQNPYRLLQRKKSLDSRESIRSPPPLTPVDPPSPSQSFSFPPRLHLPAEASRIIRRHSSSSTFSSRSTSPNLQHRNSVDSVQSPENFENKPDNHDVQAGNSVPVPCGSKSSSELDDKKRAEVRKKGVPIFVRKQETTQTYKGKKKDPSGSDTESFNLSENAERLLEMKCKELKIHHRTNADINKKAPTNVDLKKKVLVSSSQLGGAHKKISCAVRMKIKTQMTKNFQRGVQKGKSVQFKKSVSMGKLKKKDVKERVDAVEMEMPDLTSCLAAVATEFATGGENIKKVTHLRRSSHDSSPGSSPGSKSPSSNQQYPHLRKEAKEVPPPLSPNASSYSTLVKTLETESQKQKRKEEEGQKQRSSVRQNAGTYHYKEICLRRYDNLVQIILTPASTKMKNSLNLQVLRELREVLSQLKRDEGCRVVLLTSAGNSFCQGIDFHSLLHTNADKRRTAAQDLAQALKEFVKSLALFSKPLVAGVHGAAVGLGVTILPFFDMVFASDKATFYTPYAKIGQIPEGAAVLTLPHMLGNAVTSELLFGCRKLTASEALHFGLVTRILWPDKFQEELIPIIRSMACQSAQSMEATKALLRHTLRAKLEAVLDSEVPLLVQHWISSECQTNFRHFLDDEDIGLQRQRLDP</sequence>
<keyword evidence="3" id="KW-1185">Reference proteome</keyword>
<feature type="region of interest" description="Disordered" evidence="1">
    <location>
        <begin position="749"/>
        <end position="816"/>
    </location>
</feature>
<feature type="region of interest" description="Disordered" evidence="1">
    <location>
        <begin position="1062"/>
        <end position="1138"/>
    </location>
</feature>
<feature type="compositionally biased region" description="Basic residues" evidence="1">
    <location>
        <begin position="313"/>
        <end position="330"/>
    </location>
</feature>
<feature type="region of interest" description="Disordered" evidence="1">
    <location>
        <begin position="828"/>
        <end position="929"/>
    </location>
</feature>
<feature type="compositionally biased region" description="Polar residues" evidence="1">
    <location>
        <begin position="1103"/>
        <end position="1112"/>
    </location>
</feature>
<dbReference type="EMBL" id="KK853239">
    <property type="protein sequence ID" value="KDR09490.1"/>
    <property type="molecule type" value="Genomic_DNA"/>
</dbReference>
<feature type="region of interest" description="Disordered" evidence="1">
    <location>
        <begin position="483"/>
        <end position="502"/>
    </location>
</feature>
<dbReference type="SUPFAM" id="SSF52096">
    <property type="entry name" value="ClpP/crotonase"/>
    <property type="match status" value="1"/>
</dbReference>
<dbReference type="eggNOG" id="KOG0016">
    <property type="taxonomic scope" value="Eukaryota"/>
</dbReference>
<feature type="compositionally biased region" description="Low complexity" evidence="1">
    <location>
        <begin position="1069"/>
        <end position="1083"/>
    </location>
</feature>
<reference evidence="2 3" key="1">
    <citation type="journal article" date="2014" name="Nat. Commun.">
        <title>Molecular traces of alternative social organization in a termite genome.</title>
        <authorList>
            <person name="Terrapon N."/>
            <person name="Li C."/>
            <person name="Robertson H.M."/>
            <person name="Ji L."/>
            <person name="Meng X."/>
            <person name="Booth W."/>
            <person name="Chen Z."/>
            <person name="Childers C.P."/>
            <person name="Glastad K.M."/>
            <person name="Gokhale K."/>
            <person name="Gowin J."/>
            <person name="Gronenberg W."/>
            <person name="Hermansen R.A."/>
            <person name="Hu H."/>
            <person name="Hunt B.G."/>
            <person name="Huylmans A.K."/>
            <person name="Khalil S.M."/>
            <person name="Mitchell R.D."/>
            <person name="Munoz-Torres M.C."/>
            <person name="Mustard J.A."/>
            <person name="Pan H."/>
            <person name="Reese J.T."/>
            <person name="Scharf M.E."/>
            <person name="Sun F."/>
            <person name="Vogel H."/>
            <person name="Xiao J."/>
            <person name="Yang W."/>
            <person name="Yang Z."/>
            <person name="Yang Z."/>
            <person name="Zhou J."/>
            <person name="Zhu J."/>
            <person name="Brent C.S."/>
            <person name="Elsik C.G."/>
            <person name="Goodisman M.A."/>
            <person name="Liberles D.A."/>
            <person name="Roe R.M."/>
            <person name="Vargo E.L."/>
            <person name="Vilcinskas A."/>
            <person name="Wang J."/>
            <person name="Bornberg-Bauer E."/>
            <person name="Korb J."/>
            <person name="Zhang G."/>
            <person name="Liebig J."/>
        </authorList>
    </citation>
    <scope>NUCLEOTIDE SEQUENCE [LARGE SCALE GENOMIC DNA]</scope>
    <source>
        <tissue evidence="2">Whole organism</tissue>
    </source>
</reference>
<organism evidence="2 3">
    <name type="scientific">Zootermopsis nevadensis</name>
    <name type="common">Dampwood termite</name>
    <dbReference type="NCBI Taxonomy" id="136037"/>
    <lineage>
        <taxon>Eukaryota</taxon>
        <taxon>Metazoa</taxon>
        <taxon>Ecdysozoa</taxon>
        <taxon>Arthropoda</taxon>
        <taxon>Hexapoda</taxon>
        <taxon>Insecta</taxon>
        <taxon>Pterygota</taxon>
        <taxon>Neoptera</taxon>
        <taxon>Polyneoptera</taxon>
        <taxon>Dictyoptera</taxon>
        <taxon>Blattodea</taxon>
        <taxon>Blattoidea</taxon>
        <taxon>Termitoidae</taxon>
        <taxon>Termopsidae</taxon>
        <taxon>Zootermopsis</taxon>
    </lineage>
</organism>
<dbReference type="Proteomes" id="UP000027135">
    <property type="component" value="Unassembled WGS sequence"/>
</dbReference>
<evidence type="ECO:0000256" key="1">
    <source>
        <dbReference type="SAM" id="MobiDB-lite"/>
    </source>
</evidence>
<gene>
    <name evidence="2" type="ORF">L798_00830</name>
</gene>
<evidence type="ECO:0000313" key="3">
    <source>
        <dbReference type="Proteomes" id="UP000027135"/>
    </source>
</evidence>
<dbReference type="InterPro" id="IPR051053">
    <property type="entry name" value="ECH/Chromodomain_protein"/>
</dbReference>
<dbReference type="InterPro" id="IPR014748">
    <property type="entry name" value="Enoyl-CoA_hydra_C"/>
</dbReference>
<feature type="compositionally biased region" description="Polar residues" evidence="1">
    <location>
        <begin position="71"/>
        <end position="82"/>
    </location>
</feature>
<feature type="region of interest" description="Disordered" evidence="1">
    <location>
        <begin position="308"/>
        <end position="391"/>
    </location>
</feature>
<feature type="compositionally biased region" description="Low complexity" evidence="1">
    <location>
        <begin position="575"/>
        <end position="595"/>
    </location>
</feature>
<proteinExistence type="predicted"/>
<dbReference type="CDD" id="cd06558">
    <property type="entry name" value="crotonase-like"/>
    <property type="match status" value="1"/>
</dbReference>
<feature type="compositionally biased region" description="Pro residues" evidence="1">
    <location>
        <begin position="795"/>
        <end position="807"/>
    </location>
</feature>
<feature type="compositionally biased region" description="Low complexity" evidence="1">
    <location>
        <begin position="832"/>
        <end position="842"/>
    </location>
</feature>
<feature type="compositionally biased region" description="Polar residues" evidence="1">
    <location>
        <begin position="843"/>
        <end position="859"/>
    </location>
</feature>
<dbReference type="Pfam" id="PF00378">
    <property type="entry name" value="ECH_1"/>
    <property type="match status" value="1"/>
</dbReference>
<feature type="compositionally biased region" description="Basic and acidic residues" evidence="1">
    <location>
        <begin position="1115"/>
        <end position="1131"/>
    </location>
</feature>
<feature type="compositionally biased region" description="Basic and acidic residues" evidence="1">
    <location>
        <begin position="331"/>
        <end position="347"/>
    </location>
</feature>
<feature type="region of interest" description="Disordered" evidence="1">
    <location>
        <begin position="697"/>
        <end position="730"/>
    </location>
</feature>
<protein>
    <submittedName>
        <fullName evidence="2">Chromodomain Y-like protein</fullName>
    </submittedName>
</protein>
<dbReference type="InterPro" id="IPR001753">
    <property type="entry name" value="Enoyl-CoA_hydra/iso"/>
</dbReference>
<feature type="compositionally biased region" description="Basic residues" evidence="1">
    <location>
        <begin position="380"/>
        <end position="389"/>
    </location>
</feature>
<dbReference type="Gene3D" id="3.90.226.10">
    <property type="entry name" value="2-enoyl-CoA Hydratase, Chain A, domain 1"/>
    <property type="match status" value="1"/>
</dbReference>